<keyword evidence="7" id="KW-1185">Reference proteome</keyword>
<keyword evidence="3" id="KW-0238">DNA-binding</keyword>
<evidence type="ECO:0000313" key="6">
    <source>
        <dbReference type="EMBL" id="RPE72186.1"/>
    </source>
</evidence>
<dbReference type="InterPro" id="IPR050389">
    <property type="entry name" value="LysR-type_TF"/>
</dbReference>
<dbReference type="InterPro" id="IPR005119">
    <property type="entry name" value="LysR_subst-bd"/>
</dbReference>
<dbReference type="Proteomes" id="UP000269689">
    <property type="component" value="Unassembled WGS sequence"/>
</dbReference>
<dbReference type="InterPro" id="IPR000847">
    <property type="entry name" value="LysR_HTH_N"/>
</dbReference>
<dbReference type="PANTHER" id="PTHR30118:SF15">
    <property type="entry name" value="TRANSCRIPTIONAL REGULATORY PROTEIN"/>
    <property type="match status" value="1"/>
</dbReference>
<dbReference type="Gene3D" id="3.40.190.10">
    <property type="entry name" value="Periplasmic binding protein-like II"/>
    <property type="match status" value="2"/>
</dbReference>
<keyword evidence="2" id="KW-0805">Transcription regulation</keyword>
<proteinExistence type="inferred from homology"/>
<dbReference type="GO" id="GO:0003677">
    <property type="term" value="F:DNA binding"/>
    <property type="evidence" value="ECO:0007669"/>
    <property type="project" value="UniProtKB-KW"/>
</dbReference>
<dbReference type="OrthoDB" id="9811588at2"/>
<dbReference type="RefSeq" id="WP_123792326.1">
    <property type="nucleotide sequence ID" value="NZ_RKQK01000001.1"/>
</dbReference>
<accession>A0A3N4UNE8</accession>
<dbReference type="SUPFAM" id="SSF46785">
    <property type="entry name" value="Winged helix' DNA-binding domain"/>
    <property type="match status" value="1"/>
</dbReference>
<feature type="domain" description="HTH lysR-type" evidence="5">
    <location>
        <begin position="6"/>
        <end position="63"/>
    </location>
</feature>
<dbReference type="Pfam" id="PF00126">
    <property type="entry name" value="HTH_1"/>
    <property type="match status" value="1"/>
</dbReference>
<dbReference type="InterPro" id="IPR036390">
    <property type="entry name" value="WH_DNA-bd_sf"/>
</dbReference>
<dbReference type="Gene3D" id="1.10.10.10">
    <property type="entry name" value="Winged helix-like DNA-binding domain superfamily/Winged helix DNA-binding domain"/>
    <property type="match status" value="1"/>
</dbReference>
<dbReference type="Pfam" id="PF03466">
    <property type="entry name" value="LysR_substrate"/>
    <property type="match status" value="1"/>
</dbReference>
<dbReference type="CDD" id="cd08417">
    <property type="entry name" value="PBP2_Nitroaromatics_like"/>
    <property type="match status" value="1"/>
</dbReference>
<dbReference type="InterPro" id="IPR036388">
    <property type="entry name" value="WH-like_DNA-bd_sf"/>
</dbReference>
<comment type="similarity">
    <text evidence="1">Belongs to the LysR transcriptional regulatory family.</text>
</comment>
<evidence type="ECO:0000313" key="7">
    <source>
        <dbReference type="Proteomes" id="UP000269689"/>
    </source>
</evidence>
<dbReference type="InterPro" id="IPR037402">
    <property type="entry name" value="YidZ_PBP2"/>
</dbReference>
<reference evidence="6 7" key="1">
    <citation type="submission" date="2018-11" db="EMBL/GenBank/DDBJ databases">
        <title>Genomic Encyclopedia of Type Strains, Phase IV (KMG-IV): sequencing the most valuable type-strain genomes for metagenomic binning, comparative biology and taxonomic classification.</title>
        <authorList>
            <person name="Goeker M."/>
        </authorList>
    </citation>
    <scope>NUCLEOTIDE SEQUENCE [LARGE SCALE GENOMIC DNA]</scope>
    <source>
        <strain evidence="6 7">DSM 104731</strain>
    </source>
</reference>
<evidence type="ECO:0000256" key="4">
    <source>
        <dbReference type="ARBA" id="ARBA00023163"/>
    </source>
</evidence>
<dbReference type="GO" id="GO:0003700">
    <property type="term" value="F:DNA-binding transcription factor activity"/>
    <property type="evidence" value="ECO:0007669"/>
    <property type="project" value="InterPro"/>
</dbReference>
<dbReference type="EMBL" id="RKQK01000001">
    <property type="protein sequence ID" value="RPE72186.1"/>
    <property type="molecule type" value="Genomic_DNA"/>
</dbReference>
<dbReference type="PANTHER" id="PTHR30118">
    <property type="entry name" value="HTH-TYPE TRANSCRIPTIONAL REGULATOR LEUO-RELATED"/>
    <property type="match status" value="1"/>
</dbReference>
<evidence type="ECO:0000259" key="5">
    <source>
        <dbReference type="PROSITE" id="PS50931"/>
    </source>
</evidence>
<name>A0A3N4UNE8_9RHOB</name>
<comment type="caution">
    <text evidence="6">The sequence shown here is derived from an EMBL/GenBank/DDBJ whole genome shotgun (WGS) entry which is preliminary data.</text>
</comment>
<gene>
    <name evidence="6" type="ORF">EDD53_1334</name>
</gene>
<dbReference type="AlphaFoldDB" id="A0A3N4UNE8"/>
<evidence type="ECO:0000256" key="1">
    <source>
        <dbReference type="ARBA" id="ARBA00009437"/>
    </source>
</evidence>
<dbReference type="SUPFAM" id="SSF53850">
    <property type="entry name" value="Periplasmic binding protein-like II"/>
    <property type="match status" value="1"/>
</dbReference>
<sequence length="298" mass="32639">MNLRSIDLNLLVVLDALLDEAHVSRAAHRLNLSQPAVSNALQRCRKLFDDPLLERGRGTMRRTARAEALRGPLKSILSELIDLVDPPETPLNRLRQTVRLTMADDPISLIAGPLLTALQTTAPSLTPIFQPWNGSAAAARDLLSGETDIAVSVFTNQIEGIKQITLLDETYVVAMRRDHPVAQTFDLDAWLAFPHVLMSGTGDAQSPLDTQLAALGLSRRVGAVVPSFQLVPALLAHTDHIAMLPKRSFDQKAHPLLTSFDPPIEVSGFPLHLASHTRQSNNRGVQHVIATIREIFLV</sequence>
<evidence type="ECO:0000256" key="2">
    <source>
        <dbReference type="ARBA" id="ARBA00023015"/>
    </source>
</evidence>
<organism evidence="6 7">
    <name type="scientific">Pacificibacter maritimus</name>
    <dbReference type="NCBI Taxonomy" id="762213"/>
    <lineage>
        <taxon>Bacteria</taxon>
        <taxon>Pseudomonadati</taxon>
        <taxon>Pseudomonadota</taxon>
        <taxon>Alphaproteobacteria</taxon>
        <taxon>Rhodobacterales</taxon>
        <taxon>Roseobacteraceae</taxon>
        <taxon>Pacificibacter</taxon>
    </lineage>
</organism>
<protein>
    <submittedName>
        <fullName evidence="6">LysR family transcriptional regulator</fullName>
    </submittedName>
</protein>
<evidence type="ECO:0000256" key="3">
    <source>
        <dbReference type="ARBA" id="ARBA00023125"/>
    </source>
</evidence>
<keyword evidence="4" id="KW-0804">Transcription</keyword>
<dbReference type="PROSITE" id="PS50931">
    <property type="entry name" value="HTH_LYSR"/>
    <property type="match status" value="1"/>
</dbReference>